<feature type="compositionally biased region" description="Polar residues" evidence="1">
    <location>
        <begin position="159"/>
        <end position="170"/>
    </location>
</feature>
<dbReference type="SUPFAM" id="SSF53067">
    <property type="entry name" value="Actin-like ATPase domain"/>
    <property type="match status" value="2"/>
</dbReference>
<dbReference type="PANTHER" id="PTHR43190:SF3">
    <property type="entry name" value="N-ACETYL-D-GLUCOSAMINE KINASE"/>
    <property type="match status" value="1"/>
</dbReference>
<dbReference type="Proteomes" id="UP000518752">
    <property type="component" value="Unassembled WGS sequence"/>
</dbReference>
<dbReference type="EMBL" id="JAACJN010000043">
    <property type="protein sequence ID" value="KAF5384537.1"/>
    <property type="molecule type" value="Genomic_DNA"/>
</dbReference>
<dbReference type="CDD" id="cd24007">
    <property type="entry name" value="ASKHA_NBD_eukNAGK-like"/>
    <property type="match status" value="1"/>
</dbReference>
<evidence type="ECO:0000313" key="2">
    <source>
        <dbReference type="EMBL" id="KAF5384537.1"/>
    </source>
</evidence>
<sequence length="391" mass="41451">MSLYLCVDCGGSKTSAVIVSASTRKVVGRANGGPSNIAYLSVSDFIQTIQMTVGEALKTCVEPASVEPIPIPLSSDRHISFAAAWFGISGADSPSIISSILPDLSHLLGIPTDSGRLIVANDAHLLAAPIRLYESEGVTGAVTVIGGTGSIVVSFTTQAGSSSASPSTNEPTPPQNKDDLIQLGRIGGWGWILGDEGGGFSVGREAVRQILQEQDAHSIMADPPPEGALRKSIKEWFGIQDIMQLLTELYLPDPASGIVEAEGKSHKYMAREKRLSSLSPLVFDAAFPSAESGKTEGDGDPLALSIIRTCAEDLADQIGVVVGAPTAERPKLLKPEDSVLCFGGSLVGLERYRKMVLDELDDKGFRFRYVEFVDDCARIGAEAIMKKFENA</sequence>
<evidence type="ECO:0000256" key="1">
    <source>
        <dbReference type="SAM" id="MobiDB-lite"/>
    </source>
</evidence>
<protein>
    <recommendedName>
        <fullName evidence="4">GlcNAc kinase</fullName>
    </recommendedName>
</protein>
<dbReference type="Gene3D" id="3.30.420.40">
    <property type="match status" value="1"/>
</dbReference>
<keyword evidence="3" id="KW-1185">Reference proteome</keyword>
<evidence type="ECO:0000313" key="3">
    <source>
        <dbReference type="Proteomes" id="UP000518752"/>
    </source>
</evidence>
<accession>A0A8H5HJM9</accession>
<name>A0A8H5HJM9_9AGAR</name>
<dbReference type="InterPro" id="IPR052519">
    <property type="entry name" value="Euk-type_GlcNAc_Kinase"/>
</dbReference>
<dbReference type="InterPro" id="IPR043129">
    <property type="entry name" value="ATPase_NBD"/>
</dbReference>
<comment type="caution">
    <text evidence="2">The sequence shown here is derived from an EMBL/GenBank/DDBJ whole genome shotgun (WGS) entry which is preliminary data.</text>
</comment>
<feature type="region of interest" description="Disordered" evidence="1">
    <location>
        <begin position="159"/>
        <end position="178"/>
    </location>
</feature>
<dbReference type="PANTHER" id="PTHR43190">
    <property type="entry name" value="N-ACETYL-D-GLUCOSAMINE KINASE"/>
    <property type="match status" value="1"/>
</dbReference>
<reference evidence="2 3" key="1">
    <citation type="journal article" date="2020" name="ISME J.">
        <title>Uncovering the hidden diversity of litter-decomposition mechanisms in mushroom-forming fungi.</title>
        <authorList>
            <person name="Floudas D."/>
            <person name="Bentzer J."/>
            <person name="Ahren D."/>
            <person name="Johansson T."/>
            <person name="Persson P."/>
            <person name="Tunlid A."/>
        </authorList>
    </citation>
    <scope>NUCLEOTIDE SEQUENCE [LARGE SCALE GENOMIC DNA]</scope>
    <source>
        <strain evidence="2 3">CBS 406.79</strain>
    </source>
</reference>
<gene>
    <name evidence="2" type="ORF">D9757_006437</name>
</gene>
<dbReference type="OrthoDB" id="311172at2759"/>
<organism evidence="2 3">
    <name type="scientific">Collybiopsis confluens</name>
    <dbReference type="NCBI Taxonomy" id="2823264"/>
    <lineage>
        <taxon>Eukaryota</taxon>
        <taxon>Fungi</taxon>
        <taxon>Dikarya</taxon>
        <taxon>Basidiomycota</taxon>
        <taxon>Agaricomycotina</taxon>
        <taxon>Agaricomycetes</taxon>
        <taxon>Agaricomycetidae</taxon>
        <taxon>Agaricales</taxon>
        <taxon>Marasmiineae</taxon>
        <taxon>Omphalotaceae</taxon>
        <taxon>Collybiopsis</taxon>
    </lineage>
</organism>
<dbReference type="AlphaFoldDB" id="A0A8H5HJM9"/>
<evidence type="ECO:0008006" key="4">
    <source>
        <dbReference type="Google" id="ProtNLM"/>
    </source>
</evidence>
<proteinExistence type="predicted"/>